<dbReference type="RefSeq" id="WP_140473839.1">
    <property type="nucleotide sequence ID" value="NZ_RCZD01000008.1"/>
</dbReference>
<comment type="caution">
    <text evidence="1">The sequence shown here is derived from an EMBL/GenBank/DDBJ whole genome shotgun (WGS) entry which is preliminary data.</text>
</comment>
<proteinExistence type="predicted"/>
<evidence type="ECO:0000313" key="2">
    <source>
        <dbReference type="Proteomes" id="UP000317663"/>
    </source>
</evidence>
<organism evidence="1 2">
    <name type="scientific">Ewingella americana</name>
    <dbReference type="NCBI Taxonomy" id="41202"/>
    <lineage>
        <taxon>Bacteria</taxon>
        <taxon>Pseudomonadati</taxon>
        <taxon>Pseudomonadota</taxon>
        <taxon>Gammaproteobacteria</taxon>
        <taxon>Enterobacterales</taxon>
        <taxon>Yersiniaceae</taxon>
        <taxon>Ewingella</taxon>
    </lineage>
</organism>
<keyword evidence="2" id="KW-1185">Reference proteome</keyword>
<accession>A0A502GER5</accession>
<dbReference type="AlphaFoldDB" id="A0A502GER5"/>
<dbReference type="Proteomes" id="UP000317663">
    <property type="component" value="Unassembled WGS sequence"/>
</dbReference>
<name>A0A502GER5_9GAMM</name>
<gene>
    <name evidence="1" type="ORF">EAH77_16215</name>
</gene>
<reference evidence="1 2" key="1">
    <citation type="journal article" date="2019" name="Environ. Microbiol.">
        <title>Species interactions and distinct microbial communities in high Arctic permafrost affected cryosols are associated with the CH4 and CO2 gas fluxes.</title>
        <authorList>
            <person name="Altshuler I."/>
            <person name="Hamel J."/>
            <person name="Turney S."/>
            <person name="Magnuson E."/>
            <person name="Levesque R."/>
            <person name="Greer C."/>
            <person name="Whyte L.G."/>
        </authorList>
    </citation>
    <scope>NUCLEOTIDE SEQUENCE [LARGE SCALE GENOMIC DNA]</scope>
    <source>
        <strain evidence="1 2">E4</strain>
    </source>
</reference>
<dbReference type="EMBL" id="RCZD01000008">
    <property type="protein sequence ID" value="TPG60112.1"/>
    <property type="molecule type" value="Genomic_DNA"/>
</dbReference>
<sequence>MEFYLALHSLLKDLLTLAGFNLQPEHFIAFVAGVALHTAKYSYQNKVKPWDLWTHDRKWTLATLTAAGTALFALDQYYVPANPASNAPLFIYFVTGAFCNSFFNSNPDVLKQKIAERVAKKIGTSQEN</sequence>
<evidence type="ECO:0000313" key="1">
    <source>
        <dbReference type="EMBL" id="TPG60112.1"/>
    </source>
</evidence>
<protein>
    <submittedName>
        <fullName evidence="1">Uncharacterized protein</fullName>
    </submittedName>
</protein>